<organism evidence="2">
    <name type="scientific">marine sediment metagenome</name>
    <dbReference type="NCBI Taxonomy" id="412755"/>
    <lineage>
        <taxon>unclassified sequences</taxon>
        <taxon>metagenomes</taxon>
        <taxon>ecological metagenomes</taxon>
    </lineage>
</organism>
<feature type="domain" description="Actinobacteria/chloroflexi VLRF1 release factor" evidence="1">
    <location>
        <begin position="100"/>
        <end position="230"/>
    </location>
</feature>
<evidence type="ECO:0000313" key="2">
    <source>
        <dbReference type="EMBL" id="GAG17820.1"/>
    </source>
</evidence>
<gene>
    <name evidence="2" type="ORF">S01H1_52657</name>
</gene>
<name>X0VHR3_9ZZZZ</name>
<accession>X0VHR3</accession>
<dbReference type="AlphaFoldDB" id="X0VHR3"/>
<sequence>KMLGFLDELASTEGKAISVYLPQGTLQARVENLLDRVFAATAIPPGVAEVIAGSGMGAALFWSPLQTYLVLPPFPIVEEYITDGYDVEPLHSLLSHDFLIALVLVRLGSYSIGICRGTKLIDSKTGTGLVHARHKKGGSSQARFARHREKQIEQFLDRVCGHMREHIEPHAQSLGYLVYGGARTTILSLRKRCPFLSQFEDRILRMLLDIPEPRQAVLEKAIGTIWSTDVIEWCEDNS</sequence>
<dbReference type="EMBL" id="BARS01034046">
    <property type="protein sequence ID" value="GAG17820.1"/>
    <property type="molecule type" value="Genomic_DNA"/>
</dbReference>
<dbReference type="Gene3D" id="3.30.420.60">
    <property type="entry name" value="eRF1 domain 2"/>
    <property type="match status" value="1"/>
</dbReference>
<dbReference type="InterPro" id="IPR040783">
    <property type="entry name" value="VLRF1"/>
</dbReference>
<protein>
    <recommendedName>
        <fullName evidence="1">Actinobacteria/chloroflexi VLRF1 release factor domain-containing protein</fullName>
    </recommendedName>
</protein>
<feature type="non-terminal residue" evidence="2">
    <location>
        <position position="1"/>
    </location>
</feature>
<reference evidence="2" key="1">
    <citation type="journal article" date="2014" name="Front. Microbiol.">
        <title>High frequency of phylogenetically diverse reductive dehalogenase-homologous genes in deep subseafloor sedimentary metagenomes.</title>
        <authorList>
            <person name="Kawai M."/>
            <person name="Futagami T."/>
            <person name="Toyoda A."/>
            <person name="Takaki Y."/>
            <person name="Nishi S."/>
            <person name="Hori S."/>
            <person name="Arai W."/>
            <person name="Tsubouchi T."/>
            <person name="Morono Y."/>
            <person name="Uchiyama I."/>
            <person name="Ito T."/>
            <person name="Fujiyama A."/>
            <person name="Inagaki F."/>
            <person name="Takami H."/>
        </authorList>
    </citation>
    <scope>NUCLEOTIDE SEQUENCE</scope>
    <source>
        <strain evidence="2">Expedition CK06-06</strain>
    </source>
</reference>
<proteinExistence type="predicted"/>
<dbReference type="SUPFAM" id="SSF53137">
    <property type="entry name" value="Translational machinery components"/>
    <property type="match status" value="1"/>
</dbReference>
<dbReference type="Pfam" id="PF18859">
    <property type="entry name" value="acVLRF1"/>
    <property type="match status" value="1"/>
</dbReference>
<dbReference type="InterPro" id="IPR042226">
    <property type="entry name" value="eFR1_2_sf"/>
</dbReference>
<comment type="caution">
    <text evidence="2">The sequence shown here is derived from an EMBL/GenBank/DDBJ whole genome shotgun (WGS) entry which is preliminary data.</text>
</comment>
<evidence type="ECO:0000259" key="1">
    <source>
        <dbReference type="Pfam" id="PF18859"/>
    </source>
</evidence>